<dbReference type="InterPro" id="IPR005502">
    <property type="entry name" value="Ribosyl_crysJ1"/>
</dbReference>
<dbReference type="OrthoDB" id="437754at2759"/>
<organism evidence="1">
    <name type="scientific">Cladocopium goreaui</name>
    <dbReference type="NCBI Taxonomy" id="2562237"/>
    <lineage>
        <taxon>Eukaryota</taxon>
        <taxon>Sar</taxon>
        <taxon>Alveolata</taxon>
        <taxon>Dinophyceae</taxon>
        <taxon>Suessiales</taxon>
        <taxon>Symbiodiniaceae</taxon>
        <taxon>Cladocopium</taxon>
    </lineage>
</organism>
<comment type="caution">
    <text evidence="1">The sequence shown here is derived from an EMBL/GenBank/DDBJ whole genome shotgun (WGS) entry which is preliminary data.</text>
</comment>
<dbReference type="Gene3D" id="1.10.4080.10">
    <property type="entry name" value="ADP-ribosylation/Crystallin J1"/>
    <property type="match status" value="1"/>
</dbReference>
<reference evidence="2" key="2">
    <citation type="submission" date="2024-04" db="EMBL/GenBank/DDBJ databases">
        <authorList>
            <person name="Chen Y."/>
            <person name="Shah S."/>
            <person name="Dougan E. K."/>
            <person name="Thang M."/>
            <person name="Chan C."/>
        </authorList>
    </citation>
    <scope>NUCLEOTIDE SEQUENCE [LARGE SCALE GENOMIC DNA]</scope>
</reference>
<dbReference type="EMBL" id="CAMXCT020006822">
    <property type="protein sequence ID" value="CAL1173985.1"/>
    <property type="molecule type" value="Genomic_DNA"/>
</dbReference>
<dbReference type="Proteomes" id="UP001152797">
    <property type="component" value="Unassembled WGS sequence"/>
</dbReference>
<proteinExistence type="predicted"/>
<keyword evidence="3" id="KW-1185">Reference proteome</keyword>
<accession>A0A9P1GT92</accession>
<protein>
    <submittedName>
        <fullName evidence="1">Uncharacterized protein</fullName>
    </submittedName>
</protein>
<evidence type="ECO:0000313" key="2">
    <source>
        <dbReference type="EMBL" id="CAL1173985.1"/>
    </source>
</evidence>
<reference evidence="1" key="1">
    <citation type="submission" date="2022-10" db="EMBL/GenBank/DDBJ databases">
        <authorList>
            <person name="Chen Y."/>
            <person name="Dougan E. K."/>
            <person name="Chan C."/>
            <person name="Rhodes N."/>
            <person name="Thang M."/>
        </authorList>
    </citation>
    <scope>NUCLEOTIDE SEQUENCE</scope>
</reference>
<dbReference type="EMBL" id="CAMXCT010006822">
    <property type="protein sequence ID" value="CAI4020610.1"/>
    <property type="molecule type" value="Genomic_DNA"/>
</dbReference>
<dbReference type="AlphaFoldDB" id="A0A9P1GT92"/>
<gene>
    <name evidence="1" type="ORF">C1SCF055_LOCUS45013</name>
</gene>
<dbReference type="InterPro" id="IPR036705">
    <property type="entry name" value="Ribosyl_crysJ1_sf"/>
</dbReference>
<dbReference type="Pfam" id="PF03747">
    <property type="entry name" value="ADP_ribosyl_GH"/>
    <property type="match status" value="1"/>
</dbReference>
<dbReference type="EMBL" id="CAMXCT030006822">
    <property type="protein sequence ID" value="CAL4807922.1"/>
    <property type="molecule type" value="Genomic_DNA"/>
</dbReference>
<sequence>MYTAEQLLADAASYQQAFAKRSADELPQAWDAFNRYMSEVVGKKQTLNISNFCRIGWKVEEGLHQAQMRPHFNISEVFARSCRADPRSQIQAPVQSLTFMEEPEPWYQLWQGALTLRPFLQSFPTGWNSELLLSRKNVAWRFNFSDLAEMYQYPRAPLLHLAAASNLPQPTALPWHWYYGGPDQIRTDFGHLLTGYERSVHPFPDSIMQLSNTGGGGRGSDEGDVVGGVILHDKKPYWRRGGQFHYHQTLDAGENTLEAVLAREMIRSLTSTGGRFSAEDFRQRYIDLMTTPGTHNDTYASTCHRMFFKKWRSGVAPEKCPDNDGHNVDTMDGLVLPSVVALAALVRGESLEDAAKQGSEALAVTRASRVLPQYVQIMTQFLSKLLRHAPLENAAQQIAEEVYGSNLSAVHREADPAGPQGADGPL</sequence>
<dbReference type="SUPFAM" id="SSF101478">
    <property type="entry name" value="ADP-ribosylglycohydrolase"/>
    <property type="match status" value="1"/>
</dbReference>
<evidence type="ECO:0000313" key="1">
    <source>
        <dbReference type="EMBL" id="CAI4020610.1"/>
    </source>
</evidence>
<name>A0A9P1GT92_9DINO</name>
<evidence type="ECO:0000313" key="3">
    <source>
        <dbReference type="Proteomes" id="UP001152797"/>
    </source>
</evidence>